<accession>A0ABQ5WBM3</accession>
<keyword evidence="3" id="KW-1185">Reference proteome</keyword>
<evidence type="ECO:0000259" key="1">
    <source>
        <dbReference type="Pfam" id="PF12961"/>
    </source>
</evidence>
<protein>
    <recommendedName>
        <fullName evidence="1">DUF3850 domain-containing protein</fullName>
    </recommendedName>
</protein>
<dbReference type="Proteomes" id="UP001156691">
    <property type="component" value="Unassembled WGS sequence"/>
</dbReference>
<gene>
    <name evidence="2" type="ORF">GCM10010862_46160</name>
</gene>
<proteinExistence type="predicted"/>
<dbReference type="InterPro" id="IPR039440">
    <property type="entry name" value="DUF3850"/>
</dbReference>
<dbReference type="RefSeq" id="WP_284342752.1">
    <property type="nucleotide sequence ID" value="NZ_BSNS01000024.1"/>
</dbReference>
<reference evidence="3" key="1">
    <citation type="journal article" date="2019" name="Int. J. Syst. Evol. Microbiol.">
        <title>The Global Catalogue of Microorganisms (GCM) 10K type strain sequencing project: providing services to taxonomists for standard genome sequencing and annotation.</title>
        <authorList>
            <consortium name="The Broad Institute Genomics Platform"/>
            <consortium name="The Broad Institute Genome Sequencing Center for Infectious Disease"/>
            <person name="Wu L."/>
            <person name="Ma J."/>
        </authorList>
    </citation>
    <scope>NUCLEOTIDE SEQUENCE [LARGE SCALE GENOMIC DNA]</scope>
    <source>
        <strain evidence="3">NBRC 112416</strain>
    </source>
</reference>
<dbReference type="Gene3D" id="2.30.130.30">
    <property type="entry name" value="Hypothetical protein"/>
    <property type="match status" value="1"/>
</dbReference>
<evidence type="ECO:0000313" key="2">
    <source>
        <dbReference type="EMBL" id="GLQ57357.1"/>
    </source>
</evidence>
<comment type="caution">
    <text evidence="2">The sequence shown here is derived from an EMBL/GenBank/DDBJ whole genome shotgun (WGS) entry which is preliminary data.</text>
</comment>
<dbReference type="SUPFAM" id="SSF88697">
    <property type="entry name" value="PUA domain-like"/>
    <property type="match status" value="1"/>
</dbReference>
<feature type="domain" description="DUF3850" evidence="1">
    <location>
        <begin position="8"/>
        <end position="74"/>
    </location>
</feature>
<organism evidence="2 3">
    <name type="scientific">Devosia nitrariae</name>
    <dbReference type="NCBI Taxonomy" id="2071872"/>
    <lineage>
        <taxon>Bacteria</taxon>
        <taxon>Pseudomonadati</taxon>
        <taxon>Pseudomonadota</taxon>
        <taxon>Alphaproteobacteria</taxon>
        <taxon>Hyphomicrobiales</taxon>
        <taxon>Devosiaceae</taxon>
        <taxon>Devosia</taxon>
    </lineage>
</organism>
<dbReference type="InterPro" id="IPR015947">
    <property type="entry name" value="PUA-like_sf"/>
</dbReference>
<name>A0ABQ5WBM3_9HYPH</name>
<dbReference type="EMBL" id="BSNS01000024">
    <property type="protein sequence ID" value="GLQ57357.1"/>
    <property type="molecule type" value="Genomic_DNA"/>
</dbReference>
<sequence>MRRIEKRLWPDGFQRVLDGRKTYELRLGDYKVEEGDILVLKEWDPKSSSYTGRTLERRVGHVGRWMQEELEMYWTVDQIRQHGLQAISLLPVNSGSD</sequence>
<dbReference type="Pfam" id="PF12961">
    <property type="entry name" value="DUF3850"/>
    <property type="match status" value="1"/>
</dbReference>
<evidence type="ECO:0000313" key="3">
    <source>
        <dbReference type="Proteomes" id="UP001156691"/>
    </source>
</evidence>